<dbReference type="PANTHER" id="PTHR11908">
    <property type="entry name" value="XANTHINE DEHYDROGENASE"/>
    <property type="match status" value="1"/>
</dbReference>
<dbReference type="GO" id="GO:0005506">
    <property type="term" value="F:iron ion binding"/>
    <property type="evidence" value="ECO:0007669"/>
    <property type="project" value="InterPro"/>
</dbReference>
<dbReference type="OrthoDB" id="57164at2157"/>
<reference evidence="4 5" key="1">
    <citation type="journal article" date="2019" name="ISME J.">
        <title>Isolation and characterization of a thermophilic sulfur- and iron-reducing thaumarchaeote from a terrestrial acidic hot spring.</title>
        <authorList>
            <person name="Kato S."/>
            <person name="Itoh T."/>
            <person name="Yuki M."/>
            <person name="Nagamori M."/>
            <person name="Ohnishi M."/>
            <person name="Uematsu K."/>
            <person name="Suzuki K."/>
            <person name="Takashina T."/>
            <person name="Ohkuma M."/>
        </authorList>
    </citation>
    <scope>NUCLEOTIDE SEQUENCE [LARGE SCALE GENOMIC DNA]</scope>
    <source>
        <strain evidence="4 5">NAS-02</strain>
    </source>
</reference>
<dbReference type="Proteomes" id="UP000509448">
    <property type="component" value="Chromosome"/>
</dbReference>
<gene>
    <name evidence="4" type="ORF">NAS2_0966</name>
</gene>
<protein>
    <submittedName>
        <fullName evidence="4">Carbon monoxide dehydrogenase large chain</fullName>
        <ecNumber evidence="4">1.2.7.4</ecNumber>
    </submittedName>
</protein>
<dbReference type="Gene3D" id="3.90.1170.50">
    <property type="entry name" value="Aldehyde oxidase/xanthine dehydrogenase, a/b hammerhead"/>
    <property type="match status" value="1"/>
</dbReference>
<dbReference type="InterPro" id="IPR046867">
    <property type="entry name" value="AldOxase/xan_DH_MoCoBD2"/>
</dbReference>
<keyword evidence="2 4" id="KW-0560">Oxidoreductase</keyword>
<dbReference type="EMBL" id="AP018732">
    <property type="protein sequence ID" value="BBE42355.1"/>
    <property type="molecule type" value="Genomic_DNA"/>
</dbReference>
<dbReference type="SUPFAM" id="SSF56003">
    <property type="entry name" value="Molybdenum cofactor-binding domain"/>
    <property type="match status" value="1"/>
</dbReference>
<keyword evidence="5" id="KW-1185">Reference proteome</keyword>
<accession>A0A4P2VN32</accession>
<dbReference type="GeneID" id="55584779"/>
<dbReference type="PANTHER" id="PTHR11908:SF132">
    <property type="entry name" value="ALDEHYDE OXIDASE 1-RELATED"/>
    <property type="match status" value="1"/>
</dbReference>
<dbReference type="FunFam" id="3.30.365.10:FF:000001">
    <property type="entry name" value="Xanthine dehydrogenase oxidase"/>
    <property type="match status" value="1"/>
</dbReference>
<evidence type="ECO:0000256" key="2">
    <source>
        <dbReference type="ARBA" id="ARBA00023002"/>
    </source>
</evidence>
<evidence type="ECO:0000313" key="4">
    <source>
        <dbReference type="EMBL" id="BBE42355.1"/>
    </source>
</evidence>
<dbReference type="InterPro" id="IPR008274">
    <property type="entry name" value="AldOxase/xan_DH_MoCoBD1"/>
</dbReference>
<evidence type="ECO:0000256" key="1">
    <source>
        <dbReference type="ARBA" id="ARBA00022505"/>
    </source>
</evidence>
<dbReference type="InterPro" id="IPR000674">
    <property type="entry name" value="Ald_Oxase/Xan_DH_a/b"/>
</dbReference>
<dbReference type="AlphaFoldDB" id="A0A4P2VN32"/>
<organism evidence="4 5">
    <name type="scientific">Conexivisphaera calida</name>
    <dbReference type="NCBI Taxonomy" id="1874277"/>
    <lineage>
        <taxon>Archaea</taxon>
        <taxon>Nitrososphaerota</taxon>
        <taxon>Conexivisphaeria</taxon>
        <taxon>Conexivisphaerales</taxon>
        <taxon>Conexivisphaeraceae</taxon>
        <taxon>Conexivisphaera</taxon>
    </lineage>
</organism>
<evidence type="ECO:0000313" key="5">
    <source>
        <dbReference type="Proteomes" id="UP000509448"/>
    </source>
</evidence>
<dbReference type="EC" id="1.2.7.4" evidence="4"/>
<dbReference type="Pfam" id="PF01315">
    <property type="entry name" value="Ald_Xan_dh_C"/>
    <property type="match status" value="1"/>
</dbReference>
<evidence type="ECO:0000259" key="3">
    <source>
        <dbReference type="SMART" id="SM01008"/>
    </source>
</evidence>
<keyword evidence="1" id="KW-0500">Molybdenum</keyword>
<sequence>MPVQAVEQVELSKYKWIGASIKRKEDSELIRGKGTYTDDVKLPGTVYVAFVRSPYAHAKIKSIDVSKALNHPKVVGILTPEEAVPLHSWMELPGMRQVPRTSLAVGKVRFQGEPVVAIAATDRYAAEDAVQLVEVEYEPLPVVVDAEKAMEPGAPLLYDEWGDNLIYHGDAKFGDVEGAFARADLVVEGTLVSNRHSPTPMEPRAITAHYDPVKGTFTIWVTTQFPHVFKTYVSQVLKFPEDKIRVIAKRVGGGYGPKSHVYPDDVAVLQLALKLKRPVKWVETRTENLQVTGHARDWKIYYRGAFSRDGKVLAVSIKGIADFGVYGPFWTEIQPALVAQAQAPGPYKMQGYEFDLYCVTTNKAPYAAHRGFGRPTGSLVMERIMDGAARRLGLDPVEIRRRNLIGPNEMPYRQVTNIVYDSGDYPRALETALRSFDYQGWRRKQEELRRQGRYVGIGVSTYVEYSAPSSKRLSEGLGWKVGGYDMVRLRVEPTGKVKFFTGQSTQGMSHETIFAQIVAEELQVHVDDVTVVEGDTEDTPYSYGAWASRATVVVGGAAVKASRMIRDKMIKIAAFNLGVEPSDVDVARGWFYVKSDPSKRMPFSEVARIAYQEVHRIPMDLEPGLEVVTTYEPQVYTTASTAWHFVVVEVDPETGKVDILKYYVLEDAGISVNPMTMHGQTHGAVAHEIGGVMYEELRYDENGNLLNSTFVDYLVPTALEVPNIEVEHIETPSPQLGGWKGMGEGGSIGAPPALFGAIEDALSPLGVKLDRAPLNPENILRAIRASGAS</sequence>
<dbReference type="Pfam" id="PF20256">
    <property type="entry name" value="MoCoBD_2"/>
    <property type="match status" value="1"/>
</dbReference>
<dbReference type="SUPFAM" id="SSF54665">
    <property type="entry name" value="CO dehydrogenase molybdoprotein N-domain-like"/>
    <property type="match status" value="1"/>
</dbReference>
<dbReference type="KEGG" id="ccai:NAS2_0966"/>
<name>A0A4P2VN32_9ARCH</name>
<dbReference type="Gene3D" id="3.30.365.10">
    <property type="entry name" value="Aldehyde oxidase/xanthine dehydrogenase, molybdopterin binding domain"/>
    <property type="match status" value="4"/>
</dbReference>
<dbReference type="InterPro" id="IPR016208">
    <property type="entry name" value="Ald_Oxase/xanthine_DH-like"/>
</dbReference>
<dbReference type="InterPro" id="IPR037165">
    <property type="entry name" value="AldOxase/xan_DH_Mopterin-bd_sf"/>
</dbReference>
<dbReference type="Pfam" id="PF02738">
    <property type="entry name" value="MoCoBD_1"/>
    <property type="match status" value="1"/>
</dbReference>
<dbReference type="RefSeq" id="WP_174448598.1">
    <property type="nucleotide sequence ID" value="NZ_AP018732.1"/>
</dbReference>
<dbReference type="InterPro" id="IPR036856">
    <property type="entry name" value="Ald_Oxase/Xan_DH_a/b_sf"/>
</dbReference>
<feature type="domain" description="Aldehyde oxidase/xanthine dehydrogenase a/b hammerhead" evidence="3">
    <location>
        <begin position="31"/>
        <end position="141"/>
    </location>
</feature>
<dbReference type="GO" id="GO:0043885">
    <property type="term" value="F:anaerobic carbon-monoxide dehydrogenase activity"/>
    <property type="evidence" value="ECO:0007669"/>
    <property type="project" value="UniProtKB-EC"/>
</dbReference>
<proteinExistence type="predicted"/>
<dbReference type="SMART" id="SM01008">
    <property type="entry name" value="Ald_Xan_dh_C"/>
    <property type="match status" value="1"/>
</dbReference>